<feature type="domain" description="Peptidase A1" evidence="9">
    <location>
        <begin position="138"/>
        <end position="471"/>
    </location>
</feature>
<keyword evidence="6" id="KW-0238">DNA-binding</keyword>
<dbReference type="PANTHER" id="PTHR13683:SF274">
    <property type="entry name" value="PROTEIN ASPARTIC PROTEASE IN GUARD CELL 1"/>
    <property type="match status" value="1"/>
</dbReference>
<comment type="similarity">
    <text evidence="1">Belongs to the peptidase A1 family.</text>
</comment>
<dbReference type="GO" id="GO:0003677">
    <property type="term" value="F:DNA binding"/>
    <property type="evidence" value="ECO:0007669"/>
    <property type="project" value="UniProtKB-KW"/>
</dbReference>
<keyword evidence="2" id="KW-0645">Protease</keyword>
<evidence type="ECO:0000256" key="1">
    <source>
        <dbReference type="ARBA" id="ARBA00007447"/>
    </source>
</evidence>
<dbReference type="FunFam" id="2.40.70.10:FF:000016">
    <property type="entry name" value="Probable aspartic protease At2g35615"/>
    <property type="match status" value="1"/>
</dbReference>
<evidence type="ECO:0000256" key="5">
    <source>
        <dbReference type="ARBA" id="ARBA00022801"/>
    </source>
</evidence>
<keyword evidence="5" id="KW-0378">Hydrolase</keyword>
<dbReference type="Pfam" id="PF14541">
    <property type="entry name" value="TAXi_C"/>
    <property type="match status" value="1"/>
</dbReference>
<dbReference type="GO" id="GO:0004190">
    <property type="term" value="F:aspartic-type endopeptidase activity"/>
    <property type="evidence" value="ECO:0007669"/>
    <property type="project" value="UniProtKB-KW"/>
</dbReference>
<feature type="active site" evidence="7">
    <location>
        <position position="355"/>
    </location>
</feature>
<feature type="signal peptide" evidence="8">
    <location>
        <begin position="1"/>
        <end position="24"/>
    </location>
</feature>
<dbReference type="AlphaFoldDB" id="A0AAV6XJZ4"/>
<evidence type="ECO:0000256" key="7">
    <source>
        <dbReference type="PIRSR" id="PIRSR601461-1"/>
    </source>
</evidence>
<dbReference type="PANTHER" id="PTHR13683">
    <property type="entry name" value="ASPARTYL PROTEASES"/>
    <property type="match status" value="1"/>
</dbReference>
<keyword evidence="11" id="KW-1185">Reference proteome</keyword>
<dbReference type="InterPro" id="IPR032861">
    <property type="entry name" value="TAXi_N"/>
</dbReference>
<feature type="chain" id="PRO_5043809513" description="Peptidase A1 domain-containing protein" evidence="8">
    <location>
        <begin position="25"/>
        <end position="475"/>
    </location>
</feature>
<dbReference type="Gene3D" id="2.40.70.10">
    <property type="entry name" value="Acid Proteases"/>
    <property type="match status" value="2"/>
</dbReference>
<evidence type="ECO:0000259" key="9">
    <source>
        <dbReference type="PROSITE" id="PS51767"/>
    </source>
</evidence>
<dbReference type="PROSITE" id="PS51767">
    <property type="entry name" value="PEPTIDASE_A1"/>
    <property type="match status" value="1"/>
</dbReference>
<keyword evidence="3 8" id="KW-0732">Signal</keyword>
<comment type="caution">
    <text evidence="10">The sequence shown here is derived from an EMBL/GenBank/DDBJ whole genome shotgun (WGS) entry which is preliminary data.</text>
</comment>
<dbReference type="FunFam" id="2.40.70.10:FF:000010">
    <property type="entry name" value="Aspartyl protease family protein 2"/>
    <property type="match status" value="1"/>
</dbReference>
<dbReference type="Proteomes" id="UP000826271">
    <property type="component" value="Unassembled WGS sequence"/>
</dbReference>
<dbReference type="InterPro" id="IPR033121">
    <property type="entry name" value="PEPTIDASE_A1"/>
</dbReference>
<evidence type="ECO:0000313" key="11">
    <source>
        <dbReference type="Proteomes" id="UP000826271"/>
    </source>
</evidence>
<dbReference type="Pfam" id="PF14543">
    <property type="entry name" value="TAXi_N"/>
    <property type="match status" value="1"/>
</dbReference>
<evidence type="ECO:0000256" key="6">
    <source>
        <dbReference type="ARBA" id="ARBA00023125"/>
    </source>
</evidence>
<evidence type="ECO:0000256" key="2">
    <source>
        <dbReference type="ARBA" id="ARBA00022670"/>
    </source>
</evidence>
<feature type="active site" evidence="7">
    <location>
        <position position="156"/>
    </location>
</feature>
<dbReference type="EMBL" id="WHWC01000007">
    <property type="protein sequence ID" value="KAG8379365.1"/>
    <property type="molecule type" value="Genomic_DNA"/>
</dbReference>
<evidence type="ECO:0000256" key="8">
    <source>
        <dbReference type="SAM" id="SignalP"/>
    </source>
</evidence>
<dbReference type="InterPro" id="IPR001461">
    <property type="entry name" value="Aspartic_peptidase_A1"/>
</dbReference>
<evidence type="ECO:0000256" key="4">
    <source>
        <dbReference type="ARBA" id="ARBA00022750"/>
    </source>
</evidence>
<gene>
    <name evidence="10" type="ORF">BUALT_Bualt07G0081000</name>
</gene>
<proteinExistence type="inferred from homology"/>
<evidence type="ECO:0000256" key="3">
    <source>
        <dbReference type="ARBA" id="ARBA00022729"/>
    </source>
</evidence>
<dbReference type="InterPro" id="IPR032799">
    <property type="entry name" value="TAXi_C"/>
</dbReference>
<organism evidence="10 11">
    <name type="scientific">Buddleja alternifolia</name>
    <dbReference type="NCBI Taxonomy" id="168488"/>
    <lineage>
        <taxon>Eukaryota</taxon>
        <taxon>Viridiplantae</taxon>
        <taxon>Streptophyta</taxon>
        <taxon>Embryophyta</taxon>
        <taxon>Tracheophyta</taxon>
        <taxon>Spermatophyta</taxon>
        <taxon>Magnoliopsida</taxon>
        <taxon>eudicotyledons</taxon>
        <taxon>Gunneridae</taxon>
        <taxon>Pentapetalae</taxon>
        <taxon>asterids</taxon>
        <taxon>lamiids</taxon>
        <taxon>Lamiales</taxon>
        <taxon>Scrophulariaceae</taxon>
        <taxon>Buddlejeae</taxon>
        <taxon>Buddleja</taxon>
    </lineage>
</organism>
<evidence type="ECO:0000313" key="10">
    <source>
        <dbReference type="EMBL" id="KAG8379365.1"/>
    </source>
</evidence>
<keyword evidence="4" id="KW-0064">Aspartyl protease</keyword>
<dbReference type="InterPro" id="IPR021109">
    <property type="entry name" value="Peptidase_aspartic_dom_sf"/>
</dbReference>
<dbReference type="SUPFAM" id="SSF50630">
    <property type="entry name" value="Acid proteases"/>
    <property type="match status" value="1"/>
</dbReference>
<reference evidence="10" key="1">
    <citation type="submission" date="2019-10" db="EMBL/GenBank/DDBJ databases">
        <authorList>
            <person name="Zhang R."/>
            <person name="Pan Y."/>
            <person name="Wang J."/>
            <person name="Ma R."/>
            <person name="Yu S."/>
        </authorList>
    </citation>
    <scope>NUCLEOTIDE SEQUENCE</scope>
    <source>
        <strain evidence="10">LA-IB0</strain>
        <tissue evidence="10">Leaf</tissue>
    </source>
</reference>
<accession>A0AAV6XJZ4</accession>
<protein>
    <recommendedName>
        <fullName evidence="9">Peptidase A1 domain-containing protein</fullName>
    </recommendedName>
</protein>
<name>A0AAV6XJZ4_9LAMI</name>
<dbReference type="GO" id="GO:0006508">
    <property type="term" value="P:proteolysis"/>
    <property type="evidence" value="ECO:0007669"/>
    <property type="project" value="UniProtKB-KW"/>
</dbReference>
<sequence length="475" mass="50537">MTQISPLLILSLILIIIIPPSAVALSNYEVLDVSASLSKALQVFSNSDDLDLVQEAQQLQPLSSSSSSFSVTLHPRSSLHRHHRNNNYTSLTLSRLARDAARVHSILSKHSRAAAALSKPQQLESPLISGAKQGSGEYFARIGVGRPAKDSLMVIDTGSDVTWLQCQPCSNCYDQTNPIFNPSSSSTYKPLNCQSDKCSSLQVSACRRTNTCLYQVSYGDGSYTVGDFATETISFASSGGSVDNIALGCGHDNQGLFAASDGLLGLGRGALSLPSQIKATSFSYCLVNRDSTSSSTLEFNSAHPSDSVLAPLLKNSLISTFHYVGLTGISVGGRPVDIPASLFEIGNGRGGVIVDSGTAVTRLRTEVYNLVRDSFARLVQNLPSAGDFSLFDTCYDLSSMTTARVPTVSFQFSGGKTLPLPPTNYLIPVDNAGKFCFAFAGTSGQLSIIGNAQQQGTRVSYDLANNYIGFSPNKC</sequence>